<dbReference type="EMBL" id="JAWDGP010003593">
    <property type="protein sequence ID" value="KAK3772827.1"/>
    <property type="molecule type" value="Genomic_DNA"/>
</dbReference>
<keyword evidence="9" id="KW-1185">Reference proteome</keyword>
<dbReference type="PANTHER" id="PTHR48041:SF113">
    <property type="entry name" value="ATP-BINDING CASSETTE SUB-FAMILY G MEMBER 5"/>
    <property type="match status" value="1"/>
</dbReference>
<feature type="transmembrane region" description="Helical" evidence="6">
    <location>
        <begin position="92"/>
        <end position="111"/>
    </location>
</feature>
<dbReference type="InterPro" id="IPR013525">
    <property type="entry name" value="ABC2_TM"/>
</dbReference>
<sequence length="343" mass="38750">DITSVDRRNADRERLTLRKAQNLCNAFSKSRLQEGMIGTITSGLNYHYDDEEDLRHSQQQLQSPSWFRIFNCLLERMNVHLWRDRANLVGRLTQLPIFVPFLILYIGRLGYSMGSIQDRMGLIYQSTQAPPYIGLTNALAIFPALRELYYRESQDGLYSTAMFLAVYFVHILPFNILSSTFFAAFLYWVVGFNDDLLAFGMFVLVIVMLSQFGEMMAVAVLGVFRTTQLSSDTTSLIFSASGFLATGLIRSVATQPKILRWLGYIAIHKYSTEIVIGNEFHGLKFDCPGGESCAQTGDNFLETYYPGALDNISRNFSLLGGFSVGILIFAVFMFKLRGSPTLH</sequence>
<proteinExistence type="predicted"/>
<evidence type="ECO:0000313" key="9">
    <source>
        <dbReference type="Proteomes" id="UP001283361"/>
    </source>
</evidence>
<name>A0AAE0ZQL2_9GAST</name>
<dbReference type="InterPro" id="IPR050352">
    <property type="entry name" value="ABCG_transporters"/>
</dbReference>
<keyword evidence="5 6" id="KW-0472">Membrane</keyword>
<feature type="transmembrane region" description="Helical" evidence="6">
    <location>
        <begin position="316"/>
        <end position="334"/>
    </location>
</feature>
<evidence type="ECO:0000256" key="5">
    <source>
        <dbReference type="ARBA" id="ARBA00023136"/>
    </source>
</evidence>
<dbReference type="PANTHER" id="PTHR48041">
    <property type="entry name" value="ABC TRANSPORTER G FAMILY MEMBER 28"/>
    <property type="match status" value="1"/>
</dbReference>
<evidence type="ECO:0000256" key="1">
    <source>
        <dbReference type="ARBA" id="ARBA00004141"/>
    </source>
</evidence>
<feature type="transmembrane region" description="Helical" evidence="6">
    <location>
        <begin position="161"/>
        <end position="190"/>
    </location>
</feature>
<keyword evidence="2" id="KW-0813">Transport</keyword>
<dbReference type="GO" id="GO:0140359">
    <property type="term" value="F:ABC-type transporter activity"/>
    <property type="evidence" value="ECO:0007669"/>
    <property type="project" value="InterPro"/>
</dbReference>
<accession>A0AAE0ZQL2</accession>
<evidence type="ECO:0000256" key="3">
    <source>
        <dbReference type="ARBA" id="ARBA00022692"/>
    </source>
</evidence>
<dbReference type="GO" id="GO:0043190">
    <property type="term" value="C:ATP-binding cassette (ABC) transporter complex"/>
    <property type="evidence" value="ECO:0007669"/>
    <property type="project" value="TreeGrafter"/>
</dbReference>
<dbReference type="GO" id="GO:0016324">
    <property type="term" value="C:apical plasma membrane"/>
    <property type="evidence" value="ECO:0007669"/>
    <property type="project" value="TreeGrafter"/>
</dbReference>
<feature type="domain" description="ABC-2 type transporter transmembrane" evidence="7">
    <location>
        <begin position="72"/>
        <end position="280"/>
    </location>
</feature>
<comment type="subcellular location">
    <subcellularLocation>
        <location evidence="1">Membrane</location>
        <topology evidence="1">Multi-pass membrane protein</topology>
    </subcellularLocation>
</comment>
<evidence type="ECO:0000259" key="7">
    <source>
        <dbReference type="Pfam" id="PF01061"/>
    </source>
</evidence>
<dbReference type="Pfam" id="PF01061">
    <property type="entry name" value="ABC2_membrane"/>
    <property type="match status" value="1"/>
</dbReference>
<dbReference type="GO" id="GO:0042632">
    <property type="term" value="P:cholesterol homeostasis"/>
    <property type="evidence" value="ECO:0007669"/>
    <property type="project" value="TreeGrafter"/>
</dbReference>
<evidence type="ECO:0000313" key="8">
    <source>
        <dbReference type="EMBL" id="KAK3772827.1"/>
    </source>
</evidence>
<comment type="caution">
    <text evidence="8">The sequence shown here is derived from an EMBL/GenBank/DDBJ whole genome shotgun (WGS) entry which is preliminary data.</text>
</comment>
<feature type="transmembrane region" description="Helical" evidence="6">
    <location>
        <begin position="236"/>
        <end position="253"/>
    </location>
</feature>
<dbReference type="Proteomes" id="UP001283361">
    <property type="component" value="Unassembled WGS sequence"/>
</dbReference>
<organism evidence="8 9">
    <name type="scientific">Elysia crispata</name>
    <name type="common">lettuce slug</name>
    <dbReference type="NCBI Taxonomy" id="231223"/>
    <lineage>
        <taxon>Eukaryota</taxon>
        <taxon>Metazoa</taxon>
        <taxon>Spiralia</taxon>
        <taxon>Lophotrochozoa</taxon>
        <taxon>Mollusca</taxon>
        <taxon>Gastropoda</taxon>
        <taxon>Heterobranchia</taxon>
        <taxon>Euthyneura</taxon>
        <taxon>Panpulmonata</taxon>
        <taxon>Sacoglossa</taxon>
        <taxon>Placobranchoidea</taxon>
        <taxon>Plakobranchidae</taxon>
        <taxon>Elysia</taxon>
    </lineage>
</organism>
<evidence type="ECO:0000256" key="6">
    <source>
        <dbReference type="SAM" id="Phobius"/>
    </source>
</evidence>
<dbReference type="GO" id="GO:0033344">
    <property type="term" value="P:cholesterol efflux"/>
    <property type="evidence" value="ECO:0007669"/>
    <property type="project" value="TreeGrafter"/>
</dbReference>
<dbReference type="AlphaFoldDB" id="A0AAE0ZQL2"/>
<feature type="transmembrane region" description="Helical" evidence="6">
    <location>
        <begin position="196"/>
        <end position="224"/>
    </location>
</feature>
<keyword evidence="3 6" id="KW-0812">Transmembrane</keyword>
<reference evidence="8" key="1">
    <citation type="journal article" date="2023" name="G3 (Bethesda)">
        <title>A reference genome for the long-term kleptoplast-retaining sea slug Elysia crispata morphotype clarki.</title>
        <authorList>
            <person name="Eastman K.E."/>
            <person name="Pendleton A.L."/>
            <person name="Shaikh M.A."/>
            <person name="Suttiyut T."/>
            <person name="Ogas R."/>
            <person name="Tomko P."/>
            <person name="Gavelis G."/>
            <person name="Widhalm J.R."/>
            <person name="Wisecaver J.H."/>
        </authorList>
    </citation>
    <scope>NUCLEOTIDE SEQUENCE</scope>
    <source>
        <strain evidence="8">ECLA1</strain>
    </source>
</reference>
<evidence type="ECO:0000256" key="4">
    <source>
        <dbReference type="ARBA" id="ARBA00022989"/>
    </source>
</evidence>
<keyword evidence="4 6" id="KW-1133">Transmembrane helix</keyword>
<protein>
    <recommendedName>
        <fullName evidence="7">ABC-2 type transporter transmembrane domain-containing protein</fullName>
    </recommendedName>
</protein>
<gene>
    <name evidence="8" type="ORF">RRG08_062509</name>
</gene>
<evidence type="ECO:0000256" key="2">
    <source>
        <dbReference type="ARBA" id="ARBA00022448"/>
    </source>
</evidence>
<feature type="non-terminal residue" evidence="8">
    <location>
        <position position="1"/>
    </location>
</feature>